<name>A0A7Z0BT43_9SPHN</name>
<feature type="domain" description="GTP cyclohydrolase II" evidence="15">
    <location>
        <begin position="270"/>
        <end position="415"/>
    </location>
</feature>
<dbReference type="GO" id="GO:0003935">
    <property type="term" value="F:GTP cyclohydrolase II activity"/>
    <property type="evidence" value="ECO:0007669"/>
    <property type="project" value="TreeGrafter"/>
</dbReference>
<comment type="cofactor">
    <cofactor evidence="14">
        <name>Mg(2+)</name>
        <dbReference type="ChEBI" id="CHEBI:18420"/>
    </cofactor>
    <cofactor evidence="14">
        <name>Mn(2+)</name>
        <dbReference type="ChEBI" id="CHEBI:29035"/>
    </cofactor>
    <text evidence="14">Binds 2 divalent metal cations per subunit. Magnesium or manganese.</text>
</comment>
<feature type="site" description="Essential for catalytic activity" evidence="14">
    <location>
        <position position="187"/>
    </location>
</feature>
<dbReference type="InterPro" id="IPR000422">
    <property type="entry name" value="DHBP_synthase_RibB"/>
</dbReference>
<comment type="cofactor">
    <cofactor evidence="2">
        <name>Mn(2+)</name>
        <dbReference type="ChEBI" id="CHEBI:29035"/>
    </cofactor>
</comment>
<evidence type="ECO:0000256" key="4">
    <source>
        <dbReference type="ARBA" id="ARBA00004904"/>
    </source>
</evidence>
<dbReference type="EMBL" id="JACBZF010000001">
    <property type="protein sequence ID" value="NYH93708.1"/>
    <property type="molecule type" value="Genomic_DNA"/>
</dbReference>
<dbReference type="GO" id="GO:0008686">
    <property type="term" value="F:3,4-dihydroxy-2-butanone-4-phosphate synthase activity"/>
    <property type="evidence" value="ECO:0007669"/>
    <property type="project" value="UniProtKB-UniRule"/>
</dbReference>
<dbReference type="PIRSF" id="PIRSF001259">
    <property type="entry name" value="RibA"/>
    <property type="match status" value="1"/>
</dbReference>
<dbReference type="SUPFAM" id="SSF55821">
    <property type="entry name" value="YrdC/RibB"/>
    <property type="match status" value="1"/>
</dbReference>
<dbReference type="AlphaFoldDB" id="A0A7Z0BT43"/>
<evidence type="ECO:0000256" key="14">
    <source>
        <dbReference type="HAMAP-Rule" id="MF_00180"/>
    </source>
</evidence>
<evidence type="ECO:0000256" key="7">
    <source>
        <dbReference type="ARBA" id="ARBA00012153"/>
    </source>
</evidence>
<keyword evidence="17" id="KW-1185">Reference proteome</keyword>
<keyword evidence="13 14" id="KW-0456">Lyase</keyword>
<comment type="function">
    <text evidence="3 14">Catalyzes the conversion of D-ribulose 5-phosphate to formate and 3,4-dihydroxy-2-butanone 4-phosphate.</text>
</comment>
<evidence type="ECO:0000256" key="9">
    <source>
        <dbReference type="ARBA" id="ARBA00022619"/>
    </source>
</evidence>
<evidence type="ECO:0000259" key="15">
    <source>
        <dbReference type="Pfam" id="PF00925"/>
    </source>
</evidence>
<proteinExistence type="inferred from homology"/>
<gene>
    <name evidence="14" type="primary">ribB</name>
    <name evidence="16" type="ORF">FHS75_000013</name>
</gene>
<comment type="similarity">
    <text evidence="5">In the N-terminal section; belongs to the DHBP synthase family.</text>
</comment>
<feature type="binding site" evidence="14">
    <location>
        <begin position="201"/>
        <end position="205"/>
    </location>
    <ligand>
        <name>D-ribulose 5-phosphate</name>
        <dbReference type="ChEBI" id="CHEBI:58121"/>
    </ligand>
</feature>
<feature type="binding site" evidence="14">
    <location>
        <position position="204"/>
    </location>
    <ligand>
        <name>Mg(2+)</name>
        <dbReference type="ChEBI" id="CHEBI:18420"/>
        <label>2</label>
    </ligand>
</feature>
<dbReference type="NCBIfam" id="TIGR00506">
    <property type="entry name" value="ribB"/>
    <property type="match status" value="1"/>
</dbReference>
<keyword evidence="16" id="KW-0378">Hydrolase</keyword>
<dbReference type="Pfam" id="PF00925">
    <property type="entry name" value="GTP_cyclohydro2"/>
    <property type="match status" value="1"/>
</dbReference>
<feature type="binding site" evidence="14">
    <location>
        <position position="89"/>
    </location>
    <ligand>
        <name>Mg(2+)</name>
        <dbReference type="ChEBI" id="CHEBI:18420"/>
        <label>1</label>
    </ligand>
</feature>
<comment type="pathway">
    <text evidence="4 14">Cofactor biosynthesis; riboflavin biosynthesis; 2-hydroxy-3-oxobutyl phosphate from D-ribulose 5-phosphate: step 1/1.</text>
</comment>
<dbReference type="HAMAP" id="MF_00180">
    <property type="entry name" value="RibB"/>
    <property type="match status" value="1"/>
</dbReference>
<evidence type="ECO:0000256" key="12">
    <source>
        <dbReference type="ARBA" id="ARBA00023211"/>
    </source>
</evidence>
<evidence type="ECO:0000256" key="2">
    <source>
        <dbReference type="ARBA" id="ARBA00001936"/>
    </source>
</evidence>
<feature type="site" description="Essential for catalytic activity" evidence="14">
    <location>
        <position position="225"/>
    </location>
</feature>
<comment type="similarity">
    <text evidence="6">In the C-terminal section; belongs to the GTP cyclohydrolase II family.</text>
</comment>
<comment type="caution">
    <text evidence="16">The sequence shown here is derived from an EMBL/GenBank/DDBJ whole genome shotgun (WGS) entry which is preliminary data.</text>
</comment>
<keyword evidence="10 14" id="KW-0479">Metal-binding</keyword>
<dbReference type="UniPathway" id="UPA00275">
    <property type="reaction ID" value="UER00399"/>
</dbReference>
<reference evidence="16 17" key="1">
    <citation type="submission" date="2020-07" db="EMBL/GenBank/DDBJ databases">
        <title>Genomic Encyclopedia of Type Strains, Phase IV (KMG-IV): sequencing the most valuable type-strain genomes for metagenomic binning, comparative biology and taxonomic classification.</title>
        <authorList>
            <person name="Goeker M."/>
        </authorList>
    </citation>
    <scope>NUCLEOTIDE SEQUENCE [LARGE SCALE GENOMIC DNA]</scope>
    <source>
        <strain evidence="16 17">DSM 29043</strain>
    </source>
</reference>
<dbReference type="RefSeq" id="WP_179405687.1">
    <property type="nucleotide sequence ID" value="NZ_BMGF01000001.1"/>
</dbReference>
<comment type="subunit">
    <text evidence="14">Homodimer.</text>
</comment>
<organism evidence="16 17">
    <name type="scientific">Novosphingobium marinum</name>
    <dbReference type="NCBI Taxonomy" id="1514948"/>
    <lineage>
        <taxon>Bacteria</taxon>
        <taxon>Pseudomonadati</taxon>
        <taxon>Pseudomonadota</taxon>
        <taxon>Alphaproteobacteria</taxon>
        <taxon>Sphingomonadales</taxon>
        <taxon>Sphingomonadaceae</taxon>
        <taxon>Novosphingobium</taxon>
    </lineage>
</organism>
<dbReference type="EC" id="4.1.99.12" evidence="7 14"/>
<dbReference type="Proteomes" id="UP000522081">
    <property type="component" value="Unassembled WGS sequence"/>
</dbReference>
<protein>
    <recommendedName>
        <fullName evidence="8 14">3,4-dihydroxy-2-butanone 4-phosphate synthase</fullName>
        <shortName evidence="14">DHBP synthase</shortName>
        <ecNumber evidence="7 14">4.1.99.12</ecNumber>
    </recommendedName>
</protein>
<comment type="similarity">
    <text evidence="14">Belongs to the DHBP synthase family.</text>
</comment>
<comment type="catalytic activity">
    <reaction evidence="1 14">
        <text>D-ribulose 5-phosphate = (2S)-2-hydroxy-3-oxobutyl phosphate + formate + H(+)</text>
        <dbReference type="Rhea" id="RHEA:18457"/>
        <dbReference type="ChEBI" id="CHEBI:15378"/>
        <dbReference type="ChEBI" id="CHEBI:15740"/>
        <dbReference type="ChEBI" id="CHEBI:58121"/>
        <dbReference type="ChEBI" id="CHEBI:58830"/>
        <dbReference type="EC" id="4.1.99.12"/>
    </reaction>
</comment>
<keyword evidence="12 14" id="KW-0464">Manganese</keyword>
<dbReference type="Gene3D" id="3.40.50.10990">
    <property type="entry name" value="GTP cyclohydrolase II"/>
    <property type="match status" value="1"/>
</dbReference>
<sequence length="425" mass="46000">MDNTIESVRRLVTEGLMTKSGLARAAGLHPNTLRDCAQDSWNPTAETLAKLERFLSENSEENVLVPIEEIIEEARNGRMFVLVDDEDRENEGDLVIPAQMATPAAVNFMATHGRGLVCLTLTAERCDQLGLAPMSRANRSGFETAFTCSIEAAEGVTTGISAADRARTISVAIDGTKGKDDLVTPGHVFPLRARRGGVLVRAGHTEAAVDISRLAGLNASGVICEIMRDDGEMARLDDLITFARKHGLKIGTIRDLIEYRLKNDHLVECVSEGEFESEHGGRWAVKTYRNKVNGSVTPVLQKGRVVPGEPTLVRMHGISLFNDVFGKIGSRRRMLNRAMEAIGNEGAGIIVALMSEDYDTLAREVGSQERSGQLRDYGIGAQILADMGVHDMILLTNSPQHVVAISGYGLNIVGDRAIPDDDGVG</sequence>
<dbReference type="GO" id="GO:0009231">
    <property type="term" value="P:riboflavin biosynthetic process"/>
    <property type="evidence" value="ECO:0007669"/>
    <property type="project" value="UniProtKB-UniRule"/>
</dbReference>
<dbReference type="Pfam" id="PF00926">
    <property type="entry name" value="DHBP_synthase"/>
    <property type="match status" value="1"/>
</dbReference>
<dbReference type="InterPro" id="IPR036144">
    <property type="entry name" value="RibA-like_sf"/>
</dbReference>
<evidence type="ECO:0000256" key="6">
    <source>
        <dbReference type="ARBA" id="ARBA00008976"/>
    </source>
</evidence>
<feature type="binding site" evidence="14">
    <location>
        <begin position="88"/>
        <end position="89"/>
    </location>
    <ligand>
        <name>D-ribulose 5-phosphate</name>
        <dbReference type="ChEBI" id="CHEBI:58121"/>
    </ligand>
</feature>
<evidence type="ECO:0000256" key="11">
    <source>
        <dbReference type="ARBA" id="ARBA00022842"/>
    </source>
</evidence>
<evidence type="ECO:0000256" key="10">
    <source>
        <dbReference type="ARBA" id="ARBA00022723"/>
    </source>
</evidence>
<keyword evidence="9 14" id="KW-0686">Riboflavin biosynthesis</keyword>
<evidence type="ECO:0000313" key="17">
    <source>
        <dbReference type="Proteomes" id="UP000522081"/>
    </source>
</evidence>
<evidence type="ECO:0000313" key="16">
    <source>
        <dbReference type="EMBL" id="NYH93708.1"/>
    </source>
</evidence>
<dbReference type="GO" id="GO:0000287">
    <property type="term" value="F:magnesium ion binding"/>
    <property type="evidence" value="ECO:0007669"/>
    <property type="project" value="UniProtKB-UniRule"/>
</dbReference>
<feature type="binding site" evidence="14">
    <location>
        <position position="89"/>
    </location>
    <ligand>
        <name>Mg(2+)</name>
        <dbReference type="ChEBI" id="CHEBI:18420"/>
        <label>2</label>
    </ligand>
</feature>
<evidence type="ECO:0000256" key="1">
    <source>
        <dbReference type="ARBA" id="ARBA00000141"/>
    </source>
</evidence>
<accession>A0A7Z0BT43</accession>
<evidence type="ECO:0000256" key="3">
    <source>
        <dbReference type="ARBA" id="ARBA00002284"/>
    </source>
</evidence>
<dbReference type="SUPFAM" id="SSF142695">
    <property type="entry name" value="RibA-like"/>
    <property type="match status" value="1"/>
</dbReference>
<keyword evidence="11 14" id="KW-0460">Magnesium</keyword>
<evidence type="ECO:0000256" key="8">
    <source>
        <dbReference type="ARBA" id="ARBA00018836"/>
    </source>
</evidence>
<dbReference type="PANTHER" id="PTHR21327:SF34">
    <property type="entry name" value="3,4-DIHYDROXY-2-BUTANONE 4-PHOSPHATE SYNTHASE"/>
    <property type="match status" value="1"/>
</dbReference>
<evidence type="ECO:0000256" key="5">
    <source>
        <dbReference type="ARBA" id="ARBA00005520"/>
    </source>
</evidence>
<dbReference type="GO" id="GO:0030145">
    <property type="term" value="F:manganese ion binding"/>
    <property type="evidence" value="ECO:0007669"/>
    <property type="project" value="UniProtKB-UniRule"/>
</dbReference>
<feature type="binding site" evidence="14">
    <location>
        <position position="93"/>
    </location>
    <ligand>
        <name>D-ribulose 5-phosphate</name>
        <dbReference type="ChEBI" id="CHEBI:58121"/>
    </ligand>
</feature>
<evidence type="ECO:0000256" key="13">
    <source>
        <dbReference type="ARBA" id="ARBA00023239"/>
    </source>
</evidence>
<dbReference type="FunFam" id="3.90.870.10:FF:000001">
    <property type="entry name" value="Riboflavin biosynthesis protein RibBA"/>
    <property type="match status" value="1"/>
</dbReference>
<dbReference type="PANTHER" id="PTHR21327">
    <property type="entry name" value="GTP CYCLOHYDROLASE II-RELATED"/>
    <property type="match status" value="1"/>
</dbReference>
<dbReference type="InterPro" id="IPR017945">
    <property type="entry name" value="DHBP_synth_RibB-like_a/b_dom"/>
</dbReference>
<dbReference type="GO" id="GO:0005829">
    <property type="term" value="C:cytosol"/>
    <property type="evidence" value="ECO:0007669"/>
    <property type="project" value="TreeGrafter"/>
</dbReference>
<dbReference type="Gene3D" id="3.90.870.10">
    <property type="entry name" value="DHBP synthase"/>
    <property type="match status" value="1"/>
</dbReference>
<dbReference type="InterPro" id="IPR032677">
    <property type="entry name" value="GTP_cyclohydro_II"/>
</dbReference>